<sequence length="144" mass="15979">MTVLNKTFSVLVARYGGNSAQWPAVFRWLLPVFLTVDSCSSLWAETQAEERKLSALYRDEFPTLEPSDAFRARLSTIAVPRRQVVKEAFMPVWRLSFATAMASALLGVVLGAGGYFADYSESDIYSFDATASYEVSNWIAGTDL</sequence>
<evidence type="ECO:0000313" key="4">
    <source>
        <dbReference type="Proteomes" id="UP000435877"/>
    </source>
</evidence>
<dbReference type="Proteomes" id="UP000435877">
    <property type="component" value="Unassembled WGS sequence"/>
</dbReference>
<keyword evidence="4" id="KW-1185">Reference proteome</keyword>
<accession>A0A5S9NUF3</accession>
<gene>
    <name evidence="2" type="ORF">IHBHHGIJ_02584</name>
    <name evidence="3" type="ORF">KFEGEMFD_02771</name>
</gene>
<feature type="transmembrane region" description="Helical" evidence="1">
    <location>
        <begin position="92"/>
        <end position="117"/>
    </location>
</feature>
<evidence type="ECO:0000313" key="3">
    <source>
        <dbReference type="EMBL" id="CAA0112346.1"/>
    </source>
</evidence>
<name>A0A5S9NUF3_9GAMM</name>
<dbReference type="Proteomes" id="UP000439591">
    <property type="component" value="Unassembled WGS sequence"/>
</dbReference>
<evidence type="ECO:0000313" key="2">
    <source>
        <dbReference type="EMBL" id="CAA0094260.1"/>
    </source>
</evidence>
<proteinExistence type="predicted"/>
<dbReference type="RefSeq" id="WP_159269102.1">
    <property type="nucleotide sequence ID" value="NZ_CACSIK010000001.1"/>
</dbReference>
<dbReference type="OrthoDB" id="5741377at2"/>
<organism evidence="2 4">
    <name type="scientific">Zhongshania aliphaticivorans</name>
    <dbReference type="NCBI Taxonomy" id="1470434"/>
    <lineage>
        <taxon>Bacteria</taxon>
        <taxon>Pseudomonadati</taxon>
        <taxon>Pseudomonadota</taxon>
        <taxon>Gammaproteobacteria</taxon>
        <taxon>Cellvibrionales</taxon>
        <taxon>Spongiibacteraceae</taxon>
        <taxon>Zhongshania</taxon>
    </lineage>
</organism>
<reference evidence="4 5" key="1">
    <citation type="submission" date="2019-11" db="EMBL/GenBank/DDBJ databases">
        <authorList>
            <person name="Holert J."/>
        </authorList>
    </citation>
    <scope>NUCLEOTIDE SEQUENCE [LARGE SCALE GENOMIC DNA]</scope>
    <source>
        <strain evidence="3">BC3_2A</strain>
        <strain evidence="2">SB11_1A</strain>
    </source>
</reference>
<dbReference type="EMBL" id="CACSIM010000004">
    <property type="protein sequence ID" value="CAA0112346.1"/>
    <property type="molecule type" value="Genomic_DNA"/>
</dbReference>
<keyword evidence="1" id="KW-0812">Transmembrane</keyword>
<dbReference type="AlphaFoldDB" id="A0A5S9NUF3"/>
<keyword evidence="1" id="KW-0472">Membrane</keyword>
<evidence type="ECO:0000313" key="5">
    <source>
        <dbReference type="Proteomes" id="UP000439591"/>
    </source>
</evidence>
<protein>
    <submittedName>
        <fullName evidence="2">Uncharacterized protein</fullName>
    </submittedName>
</protein>
<keyword evidence="1" id="KW-1133">Transmembrane helix</keyword>
<evidence type="ECO:0000256" key="1">
    <source>
        <dbReference type="SAM" id="Phobius"/>
    </source>
</evidence>
<dbReference type="EMBL" id="CACSIK010000001">
    <property type="protein sequence ID" value="CAA0094260.1"/>
    <property type="molecule type" value="Genomic_DNA"/>
</dbReference>